<dbReference type="InterPro" id="IPR040800">
    <property type="entry name" value="MycE_N"/>
</dbReference>
<sequence length="395" mass="43875">MILFWGAPVVADDIARVISAAGCRDEEIAAVIDSVGPGRVAGMLVDEIAYRWDRPPVELGEEVVVQLCFRHGASGISYLVRVDPAGVTYEPNDVEKPHVRVEQDLREAVRAVFGPGDGRAAAGRRLELRGLDSPLAFVRPPPAFRVAQRLLATMDDRDGFGLTELAGRYGSDKWGIHRYTQHYQHHFEPLRDRPLTVLEIGVGGLSVSANGYGDPTKGGESLRMWKHYFPRALVYGIDIVDKRALSEQRITILHADQSNPAELDEVVKETGPLDIVIDDGSHRSEHVITSFRTLFPRVRDGGLYVIEDLQTSYWPRFGGNSDVFDGPSTSVGFLKALVDGLHYEEILDSSDRVLGDFDRAIKGLHFYHNIAFVEKGLNAEGGGPTWLRQPSRRRR</sequence>
<keyword evidence="2 7" id="KW-0489">Methyltransferase</keyword>
<evidence type="ECO:0000256" key="2">
    <source>
        <dbReference type="ARBA" id="ARBA00022603"/>
    </source>
</evidence>
<feature type="domain" description="Methyltransferase MycE N-terminal" evidence="6">
    <location>
        <begin position="14"/>
        <end position="124"/>
    </location>
</feature>
<dbReference type="GO" id="GO:0008168">
    <property type="term" value="F:methyltransferase activity"/>
    <property type="evidence" value="ECO:0007669"/>
    <property type="project" value="UniProtKB-KW"/>
</dbReference>
<dbReference type="Gene3D" id="3.30.1050.30">
    <property type="match status" value="1"/>
</dbReference>
<name>M4ZRE3_9ACTN</name>
<keyword evidence="4" id="KW-0949">S-adenosyl-L-methionine</keyword>
<accession>M4ZRE3</accession>
<dbReference type="GO" id="GO:0032259">
    <property type="term" value="P:methylation"/>
    <property type="evidence" value="ECO:0007669"/>
    <property type="project" value="UniProtKB-KW"/>
</dbReference>
<keyword evidence="3 7" id="KW-0808">Transferase</keyword>
<dbReference type="InterPro" id="IPR029063">
    <property type="entry name" value="SAM-dependent_MTases_sf"/>
</dbReference>
<dbReference type="Gene3D" id="3.40.50.150">
    <property type="entry name" value="Vaccinia Virus protein VP39"/>
    <property type="match status" value="1"/>
</dbReference>
<dbReference type="GO" id="GO:0017000">
    <property type="term" value="P:antibiotic biosynthetic process"/>
    <property type="evidence" value="ECO:0007669"/>
    <property type="project" value="UniProtKB-KW"/>
</dbReference>
<dbReference type="AlphaFoldDB" id="M4ZRE3"/>
<dbReference type="EMBL" id="AB746937">
    <property type="protein sequence ID" value="BAM98963.1"/>
    <property type="molecule type" value="Genomic_DNA"/>
</dbReference>
<dbReference type="SUPFAM" id="SSF53335">
    <property type="entry name" value="S-adenosyl-L-methionine-dependent methyltransferases"/>
    <property type="match status" value="1"/>
</dbReference>
<organism evidence="7">
    <name type="scientific">Streptosporangium amethystogenes</name>
    <dbReference type="NCBI Taxonomy" id="2002"/>
    <lineage>
        <taxon>Bacteria</taxon>
        <taxon>Bacillati</taxon>
        <taxon>Actinomycetota</taxon>
        <taxon>Actinomycetes</taxon>
        <taxon>Streptosporangiales</taxon>
        <taxon>Streptosporangiaceae</taxon>
        <taxon>Streptosporangium</taxon>
    </lineage>
</organism>
<evidence type="ECO:0000256" key="4">
    <source>
        <dbReference type="ARBA" id="ARBA00022691"/>
    </source>
</evidence>
<protein>
    <submittedName>
        <fullName evidence="7">Putative sugar O-methyltransferase</fullName>
    </submittedName>
</protein>
<reference evidence="7" key="1">
    <citation type="journal article" date="2013" name="Med. Chem. Commun.">
        <title>The muraminomicin biosynthetic gene cluster and enzymatic formation of the 2-deoxyaminoribosyl appendage.</title>
        <authorList>
            <person name="Chi X."/>
            <person name="Baba S."/>
            <person name="Tibrewal N."/>
            <person name="Funabashi M."/>
            <person name="Nonaka K."/>
            <person name="Van Lanen S.G."/>
        </authorList>
    </citation>
    <scope>NUCLEOTIDE SEQUENCE</scope>
    <source>
        <strain evidence="7">SANK 60709</strain>
    </source>
</reference>
<evidence type="ECO:0000259" key="6">
    <source>
        <dbReference type="Pfam" id="PF17843"/>
    </source>
</evidence>
<proteinExistence type="predicted"/>
<evidence type="ECO:0000313" key="7">
    <source>
        <dbReference type="EMBL" id="BAM98963.1"/>
    </source>
</evidence>
<evidence type="ECO:0000256" key="3">
    <source>
        <dbReference type="ARBA" id="ARBA00022679"/>
    </source>
</evidence>
<evidence type="ECO:0000256" key="1">
    <source>
        <dbReference type="ARBA" id="ARBA00004792"/>
    </source>
</evidence>
<keyword evidence="5" id="KW-0045">Antibiotic biosynthesis</keyword>
<gene>
    <name evidence="7" type="primary">mra2</name>
</gene>
<comment type="pathway">
    <text evidence="1">Antibiotic biosynthesis.</text>
</comment>
<evidence type="ECO:0000256" key="5">
    <source>
        <dbReference type="ARBA" id="ARBA00023194"/>
    </source>
</evidence>
<dbReference type="Pfam" id="PF17843">
    <property type="entry name" value="MycE_N"/>
    <property type="match status" value="1"/>
</dbReference>